<dbReference type="PROSITE" id="PS51683">
    <property type="entry name" value="SAM_OMT_II"/>
    <property type="match status" value="1"/>
</dbReference>
<dbReference type="Pfam" id="PF00891">
    <property type="entry name" value="Methyltransf_2"/>
    <property type="match status" value="1"/>
</dbReference>
<dbReference type="OrthoDB" id="1606438at2759"/>
<organism evidence="7 8">
    <name type="scientific">Aspergillus terreus</name>
    <dbReference type="NCBI Taxonomy" id="33178"/>
    <lineage>
        <taxon>Eukaryota</taxon>
        <taxon>Fungi</taxon>
        <taxon>Dikarya</taxon>
        <taxon>Ascomycota</taxon>
        <taxon>Pezizomycotina</taxon>
        <taxon>Eurotiomycetes</taxon>
        <taxon>Eurotiomycetidae</taxon>
        <taxon>Eurotiales</taxon>
        <taxon>Aspergillaceae</taxon>
        <taxon>Aspergillus</taxon>
        <taxon>Aspergillus subgen. Circumdati</taxon>
    </lineage>
</organism>
<feature type="domain" description="O-methyltransferase dimerisation" evidence="6">
    <location>
        <begin position="90"/>
        <end position="157"/>
    </location>
</feature>
<feature type="domain" description="O-methyltransferase C-terminal" evidence="5">
    <location>
        <begin position="206"/>
        <end position="402"/>
    </location>
</feature>
<dbReference type="InterPro" id="IPR012967">
    <property type="entry name" value="COMT_dimerisation"/>
</dbReference>
<sequence>MHHNRMPTFRESLKRLARSADVVAAELDQAGYSNYNFLPENSPFDLSFLSCEGLAARGDLITAAETILRLAKGPQESLSVFAEKGIENGTLQALIQLEVPQQVPLHGSMTYAELAARVQVSPELLQRFIRLAALAGFLVEDENGLVRHTAMSAVFLRDQAVADMTRFMCDVDARAATYFHDSIRLDPKGTTVSQGPAALALHPRDYENESRRTIWEVLESDAVQNARFHSSMTALLASPSHSLKHIAGAVDWSRFRTVVDVGGSLGQASLAIAEKTPNIRAIVQDLPEVVQRGKDSLPPVPWAGRITFEPHDFFTPQKTKADAYLLRQVLHDWPDEDARRIVCNILPALEPGTRLLIMDIILPDTRAVSVYTEKLLRTYDISMFSFFSSTERTLTQLRQLVEGCDPRLQFEKVSHPEGSALSLMSWVWV</sequence>
<dbReference type="SUPFAM" id="SSF53335">
    <property type="entry name" value="S-adenosyl-L-methionine-dependent methyltransferases"/>
    <property type="match status" value="1"/>
</dbReference>
<evidence type="ECO:0000256" key="1">
    <source>
        <dbReference type="ARBA" id="ARBA00022603"/>
    </source>
</evidence>
<accession>A0A5M3YVR7</accession>
<proteinExistence type="inferred from homology"/>
<comment type="caution">
    <text evidence="7">The sequence shown here is derived from an EMBL/GenBank/DDBJ whole genome shotgun (WGS) entry which is preliminary data.</text>
</comment>
<dbReference type="GO" id="GO:0008171">
    <property type="term" value="F:O-methyltransferase activity"/>
    <property type="evidence" value="ECO:0007669"/>
    <property type="project" value="InterPro"/>
</dbReference>
<dbReference type="EMBL" id="BLJY01000006">
    <property type="protein sequence ID" value="GFF16709.1"/>
    <property type="molecule type" value="Genomic_DNA"/>
</dbReference>
<dbReference type="Gene3D" id="3.40.50.150">
    <property type="entry name" value="Vaccinia Virus protein VP39"/>
    <property type="match status" value="1"/>
</dbReference>
<dbReference type="InterPro" id="IPR036388">
    <property type="entry name" value="WH-like_DNA-bd_sf"/>
</dbReference>
<dbReference type="InterPro" id="IPR001077">
    <property type="entry name" value="COMT_C"/>
</dbReference>
<keyword evidence="2 7" id="KW-0808">Transferase</keyword>
<dbReference type="Gene3D" id="1.10.10.10">
    <property type="entry name" value="Winged helix-like DNA-binding domain superfamily/Winged helix DNA-binding domain"/>
    <property type="match status" value="1"/>
</dbReference>
<evidence type="ECO:0000313" key="8">
    <source>
        <dbReference type="Proteomes" id="UP000452235"/>
    </source>
</evidence>
<dbReference type="Proteomes" id="UP000452235">
    <property type="component" value="Unassembled WGS sequence"/>
</dbReference>
<comment type="similarity">
    <text evidence="4">Belongs to the class I-like SAM-binding methyltransferase superfamily. Cation-independent O-methyltransferase family.</text>
</comment>
<reference evidence="7 8" key="1">
    <citation type="submission" date="2020-01" db="EMBL/GenBank/DDBJ databases">
        <title>Aspergillus terreus IFO 6365 whole genome shotgun sequence.</title>
        <authorList>
            <person name="Kanamasa S."/>
            <person name="Takahashi H."/>
        </authorList>
    </citation>
    <scope>NUCLEOTIDE SEQUENCE [LARGE SCALE GENOMIC DNA]</scope>
    <source>
        <strain evidence="7 8">IFO 6365</strain>
    </source>
</reference>
<keyword evidence="1 7" id="KW-0489">Methyltransferase</keyword>
<dbReference type="InterPro" id="IPR029063">
    <property type="entry name" value="SAM-dependent_MTases_sf"/>
</dbReference>
<evidence type="ECO:0000259" key="6">
    <source>
        <dbReference type="Pfam" id="PF08100"/>
    </source>
</evidence>
<dbReference type="InterPro" id="IPR016461">
    <property type="entry name" value="COMT-like"/>
</dbReference>
<protein>
    <submittedName>
        <fullName evidence="7">Putative O-methyltransferase</fullName>
    </submittedName>
</protein>
<evidence type="ECO:0000256" key="2">
    <source>
        <dbReference type="ARBA" id="ARBA00022679"/>
    </source>
</evidence>
<dbReference type="SUPFAM" id="SSF46785">
    <property type="entry name" value="Winged helix' DNA-binding domain"/>
    <property type="match status" value="1"/>
</dbReference>
<gene>
    <name evidence="7" type="ORF">ATEIFO6365_0006004400</name>
</gene>
<keyword evidence="8" id="KW-1185">Reference proteome</keyword>
<dbReference type="InterPro" id="IPR036390">
    <property type="entry name" value="WH_DNA-bd_sf"/>
</dbReference>
<evidence type="ECO:0000256" key="4">
    <source>
        <dbReference type="ARBA" id="ARBA00038277"/>
    </source>
</evidence>
<dbReference type="AlphaFoldDB" id="A0A5M3YVR7"/>
<evidence type="ECO:0000256" key="3">
    <source>
        <dbReference type="ARBA" id="ARBA00022691"/>
    </source>
</evidence>
<dbReference type="VEuPathDB" id="FungiDB:ATEG_02822"/>
<dbReference type="GO" id="GO:0044550">
    <property type="term" value="P:secondary metabolite biosynthetic process"/>
    <property type="evidence" value="ECO:0007669"/>
    <property type="project" value="UniProtKB-ARBA"/>
</dbReference>
<dbReference type="Pfam" id="PF08100">
    <property type="entry name" value="Dimerisation"/>
    <property type="match status" value="1"/>
</dbReference>
<keyword evidence="3" id="KW-0949">S-adenosyl-L-methionine</keyword>
<evidence type="ECO:0000313" key="7">
    <source>
        <dbReference type="EMBL" id="GFF16709.1"/>
    </source>
</evidence>
<dbReference type="PANTHER" id="PTHR43712:SF5">
    <property type="entry name" value="O-METHYLTRANSFERASE ASQN-RELATED"/>
    <property type="match status" value="1"/>
</dbReference>
<dbReference type="GO" id="GO:0032259">
    <property type="term" value="P:methylation"/>
    <property type="evidence" value="ECO:0007669"/>
    <property type="project" value="UniProtKB-KW"/>
</dbReference>
<dbReference type="PANTHER" id="PTHR43712">
    <property type="entry name" value="PUTATIVE (AFU_ORTHOLOGUE AFUA_4G14580)-RELATED"/>
    <property type="match status" value="1"/>
</dbReference>
<evidence type="ECO:0000259" key="5">
    <source>
        <dbReference type="Pfam" id="PF00891"/>
    </source>
</evidence>
<name>A0A5M3YVR7_ASPTE</name>